<organism evidence="1 2">
    <name type="scientific">Trichinella pseudospiralis</name>
    <name type="common">Parasitic roundworm</name>
    <dbReference type="NCBI Taxonomy" id="6337"/>
    <lineage>
        <taxon>Eukaryota</taxon>
        <taxon>Metazoa</taxon>
        <taxon>Ecdysozoa</taxon>
        <taxon>Nematoda</taxon>
        <taxon>Enoplea</taxon>
        <taxon>Dorylaimia</taxon>
        <taxon>Trichinellida</taxon>
        <taxon>Trichinellidae</taxon>
        <taxon>Trichinella</taxon>
    </lineage>
</organism>
<dbReference type="AlphaFoldDB" id="A0A0V1HAJ0"/>
<dbReference type="EMBL" id="JYDV01000656">
    <property type="protein sequence ID" value="KRZ07398.1"/>
    <property type="molecule type" value="Genomic_DNA"/>
</dbReference>
<sequence>MTQVQKREPLLKLDYRHRRGKSQYISPLIRIRMTIPE</sequence>
<evidence type="ECO:0000313" key="2">
    <source>
        <dbReference type="Proteomes" id="UP000054826"/>
    </source>
</evidence>
<gene>
    <name evidence="1" type="ORF">T4C_5331</name>
</gene>
<evidence type="ECO:0000313" key="1">
    <source>
        <dbReference type="EMBL" id="KRZ07398.1"/>
    </source>
</evidence>
<comment type="caution">
    <text evidence="1">The sequence shown here is derived from an EMBL/GenBank/DDBJ whole genome shotgun (WGS) entry which is preliminary data.</text>
</comment>
<reference evidence="1 2" key="1">
    <citation type="submission" date="2015-01" db="EMBL/GenBank/DDBJ databases">
        <title>Evolution of Trichinella species and genotypes.</title>
        <authorList>
            <person name="Korhonen P.K."/>
            <person name="Edoardo P."/>
            <person name="Giuseppe L.R."/>
            <person name="Gasser R.B."/>
        </authorList>
    </citation>
    <scope>NUCLEOTIDE SEQUENCE [LARGE SCALE GENOMIC DNA]</scope>
    <source>
        <strain evidence="1">ISS176</strain>
    </source>
</reference>
<dbReference type="Proteomes" id="UP000054826">
    <property type="component" value="Unassembled WGS sequence"/>
</dbReference>
<name>A0A0V1HAJ0_TRIPS</name>
<proteinExistence type="predicted"/>
<protein>
    <submittedName>
        <fullName evidence="1">Uncharacterized protein</fullName>
    </submittedName>
</protein>
<accession>A0A0V1HAJ0</accession>